<comment type="caution">
    <text evidence="1">The sequence shown here is derived from an EMBL/GenBank/DDBJ whole genome shotgun (WGS) entry which is preliminary data.</text>
</comment>
<evidence type="ECO:0000313" key="2">
    <source>
        <dbReference type="Proteomes" id="UP000828941"/>
    </source>
</evidence>
<evidence type="ECO:0000313" key="1">
    <source>
        <dbReference type="EMBL" id="KAI4351749.1"/>
    </source>
</evidence>
<protein>
    <submittedName>
        <fullName evidence="1">Uncharacterized protein</fullName>
    </submittedName>
</protein>
<dbReference type="EMBL" id="CM039428">
    <property type="protein sequence ID" value="KAI4351749.1"/>
    <property type="molecule type" value="Genomic_DNA"/>
</dbReference>
<accession>A0ACB9PSF8</accession>
<organism evidence="1 2">
    <name type="scientific">Bauhinia variegata</name>
    <name type="common">Purple orchid tree</name>
    <name type="synonym">Phanera variegata</name>
    <dbReference type="NCBI Taxonomy" id="167791"/>
    <lineage>
        <taxon>Eukaryota</taxon>
        <taxon>Viridiplantae</taxon>
        <taxon>Streptophyta</taxon>
        <taxon>Embryophyta</taxon>
        <taxon>Tracheophyta</taxon>
        <taxon>Spermatophyta</taxon>
        <taxon>Magnoliopsida</taxon>
        <taxon>eudicotyledons</taxon>
        <taxon>Gunneridae</taxon>
        <taxon>Pentapetalae</taxon>
        <taxon>rosids</taxon>
        <taxon>fabids</taxon>
        <taxon>Fabales</taxon>
        <taxon>Fabaceae</taxon>
        <taxon>Cercidoideae</taxon>
        <taxon>Cercideae</taxon>
        <taxon>Bauhiniinae</taxon>
        <taxon>Bauhinia</taxon>
    </lineage>
</organism>
<sequence length="95" mass="10626">MLKEMERRGCNPNFVVYSTLVTSLHKAGKLSEAHEVIRQIMGKGKVSTLKSGSLAPNTCCLFSWHRSRRKNMLNLSEKHLSPRSISSNLKQAISA</sequence>
<proteinExistence type="predicted"/>
<keyword evidence="2" id="KW-1185">Reference proteome</keyword>
<reference evidence="1 2" key="1">
    <citation type="journal article" date="2022" name="DNA Res.">
        <title>Chromosomal-level genome assembly of the orchid tree Bauhinia variegata (Leguminosae; Cercidoideae) supports the allotetraploid origin hypothesis of Bauhinia.</title>
        <authorList>
            <person name="Zhong Y."/>
            <person name="Chen Y."/>
            <person name="Zheng D."/>
            <person name="Pang J."/>
            <person name="Liu Y."/>
            <person name="Luo S."/>
            <person name="Meng S."/>
            <person name="Qian L."/>
            <person name="Wei D."/>
            <person name="Dai S."/>
            <person name="Zhou R."/>
        </authorList>
    </citation>
    <scope>NUCLEOTIDE SEQUENCE [LARGE SCALE GENOMIC DNA]</scope>
    <source>
        <strain evidence="1">BV-YZ2020</strain>
    </source>
</reference>
<name>A0ACB9PSF8_BAUVA</name>
<gene>
    <name evidence="1" type="ORF">L6164_006071</name>
</gene>
<dbReference type="Proteomes" id="UP000828941">
    <property type="component" value="Chromosome 3"/>
</dbReference>